<evidence type="ECO:0000256" key="1">
    <source>
        <dbReference type="ARBA" id="ARBA00004173"/>
    </source>
</evidence>
<comment type="subcellular location">
    <subcellularLocation>
        <location evidence="1">Mitochondrion</location>
    </subcellularLocation>
</comment>
<organism evidence="7">
    <name type="scientific">Panstrongylus megistus</name>
    <dbReference type="NCBI Taxonomy" id="65343"/>
    <lineage>
        <taxon>Eukaryota</taxon>
        <taxon>Metazoa</taxon>
        <taxon>Ecdysozoa</taxon>
        <taxon>Arthropoda</taxon>
        <taxon>Hexapoda</taxon>
        <taxon>Insecta</taxon>
        <taxon>Pterygota</taxon>
        <taxon>Neoptera</taxon>
        <taxon>Paraneoptera</taxon>
        <taxon>Hemiptera</taxon>
        <taxon>Heteroptera</taxon>
        <taxon>Panheteroptera</taxon>
        <taxon>Cimicomorpha</taxon>
        <taxon>Reduviidae</taxon>
        <taxon>Triatominae</taxon>
        <taxon>Panstrongylus</taxon>
    </lineage>
</organism>
<dbReference type="GO" id="GO:0003735">
    <property type="term" value="F:structural constituent of ribosome"/>
    <property type="evidence" value="ECO:0007669"/>
    <property type="project" value="InterPro"/>
</dbReference>
<keyword evidence="3 7" id="KW-0689">Ribosomal protein</keyword>
<name>A0A069DY66_9HEMI</name>
<dbReference type="GO" id="GO:0005762">
    <property type="term" value="C:mitochondrial large ribosomal subunit"/>
    <property type="evidence" value="ECO:0007669"/>
    <property type="project" value="TreeGrafter"/>
</dbReference>
<reference evidence="7" key="1">
    <citation type="journal article" date="2015" name="J. Med. Entomol.">
        <title>A Deep Insight Into the Sialotranscriptome of the Chagas Disease Vector, Panstrongylus megistus (Hemiptera: Heteroptera).</title>
        <authorList>
            <person name="Ribeiro J.M."/>
            <person name="Schwarz A."/>
            <person name="Francischetti I.M."/>
        </authorList>
    </citation>
    <scope>NUCLEOTIDE SEQUENCE</scope>
    <source>
        <tissue evidence="7">Salivary glands</tissue>
    </source>
</reference>
<evidence type="ECO:0000313" key="7">
    <source>
        <dbReference type="EMBL" id="JAC86319.1"/>
    </source>
</evidence>
<evidence type="ECO:0000256" key="5">
    <source>
        <dbReference type="ARBA" id="ARBA00023274"/>
    </source>
</evidence>
<dbReference type="InterPro" id="IPR010729">
    <property type="entry name" value="Ribosomal_uL29_mit"/>
</dbReference>
<dbReference type="PANTHER" id="PTHR21183:SF18">
    <property type="entry name" value="LARGE RIBOSOMAL SUBUNIT PROTEIN UL29M"/>
    <property type="match status" value="1"/>
</dbReference>
<keyword evidence="4" id="KW-0496">Mitochondrion</keyword>
<proteinExistence type="evidence at transcript level"/>
<keyword evidence="5" id="KW-0687">Ribonucleoprotein</keyword>
<dbReference type="AlphaFoldDB" id="A0A069DY66"/>
<accession>A0A069DY66</accession>
<dbReference type="Pfam" id="PF06984">
    <property type="entry name" value="MRP-L47"/>
    <property type="match status" value="1"/>
</dbReference>
<protein>
    <recommendedName>
        <fullName evidence="6">Large ribosomal subunit protein uL29m</fullName>
    </recommendedName>
</protein>
<evidence type="ECO:0000256" key="6">
    <source>
        <dbReference type="ARBA" id="ARBA00035289"/>
    </source>
</evidence>
<dbReference type="GO" id="GO:0032543">
    <property type="term" value="P:mitochondrial translation"/>
    <property type="evidence" value="ECO:0007669"/>
    <property type="project" value="TreeGrafter"/>
</dbReference>
<sequence length="263" mass="31719">MNLRVLKFTSSLISSFKKVSLGSQNYSKFLFSGNQIQRLKCATCIHTSGTHLGLMEFFDDKENWTVNEIRVGRAWKKEELRIKSNQDLHKLWFVLLKERNMLLTMEHEYNEKLELFPSPERIDKVKESMINLEEVVRERNKAYYMLETGETGERPGKVANNSLGMRYFYKCAEHILPPEKNRHWFAKRKLWYNRKEVKKFLLYYREKLFLEKRKARIRERNHVLQLLKRFPDTDMEALQDLYPNVDLARLKTWKKARGHWVPE</sequence>
<dbReference type="InterPro" id="IPR038340">
    <property type="entry name" value="MRP-L47_sf"/>
</dbReference>
<evidence type="ECO:0000256" key="3">
    <source>
        <dbReference type="ARBA" id="ARBA00022980"/>
    </source>
</evidence>
<dbReference type="EMBL" id="GBGD01002570">
    <property type="protein sequence ID" value="JAC86319.1"/>
    <property type="molecule type" value="mRNA"/>
</dbReference>
<evidence type="ECO:0000256" key="2">
    <source>
        <dbReference type="ARBA" id="ARBA00009254"/>
    </source>
</evidence>
<dbReference type="PANTHER" id="PTHR21183">
    <property type="entry name" value="RIBOSOMAL PROTEIN L47, MITOCHONDRIAL-RELATED"/>
    <property type="match status" value="1"/>
</dbReference>
<comment type="similarity">
    <text evidence="2">Belongs to the universal ribosomal protein uL29 family.</text>
</comment>
<evidence type="ECO:0000256" key="4">
    <source>
        <dbReference type="ARBA" id="ARBA00023128"/>
    </source>
</evidence>
<dbReference type="Gene3D" id="6.10.330.20">
    <property type="match status" value="1"/>
</dbReference>